<reference evidence="1" key="1">
    <citation type="journal article" date="2015" name="Nature">
        <title>Complex archaea that bridge the gap between prokaryotes and eukaryotes.</title>
        <authorList>
            <person name="Spang A."/>
            <person name="Saw J.H."/>
            <person name="Jorgensen S.L."/>
            <person name="Zaremba-Niedzwiedzka K."/>
            <person name="Martijn J."/>
            <person name="Lind A.E."/>
            <person name="van Eijk R."/>
            <person name="Schleper C."/>
            <person name="Guy L."/>
            <person name="Ettema T.J."/>
        </authorList>
    </citation>
    <scope>NUCLEOTIDE SEQUENCE</scope>
</reference>
<sequence>MNDGGPAKDMSLQDYACIKLKIPETGRPWFDDLIRKSLLNDFAAKAMQGLLSNQEYREQEMAKVDSTLPAIIHKVIRETIRDEAYEMADTMLKAREQ</sequence>
<comment type="caution">
    <text evidence="1">The sequence shown here is derived from an EMBL/GenBank/DDBJ whole genome shotgun (WGS) entry which is preliminary data.</text>
</comment>
<evidence type="ECO:0000313" key="1">
    <source>
        <dbReference type="EMBL" id="KKM86427.1"/>
    </source>
</evidence>
<dbReference type="EMBL" id="LAZR01007258">
    <property type="protein sequence ID" value="KKM86427.1"/>
    <property type="molecule type" value="Genomic_DNA"/>
</dbReference>
<organism evidence="1">
    <name type="scientific">marine sediment metagenome</name>
    <dbReference type="NCBI Taxonomy" id="412755"/>
    <lineage>
        <taxon>unclassified sequences</taxon>
        <taxon>metagenomes</taxon>
        <taxon>ecological metagenomes</taxon>
    </lineage>
</organism>
<name>A0A0F9NYU7_9ZZZZ</name>
<proteinExistence type="predicted"/>
<dbReference type="AlphaFoldDB" id="A0A0F9NYU7"/>
<protein>
    <submittedName>
        <fullName evidence="1">Uncharacterized protein</fullName>
    </submittedName>
</protein>
<accession>A0A0F9NYU7</accession>
<gene>
    <name evidence="1" type="ORF">LCGC14_1279060</name>
</gene>